<proteinExistence type="predicted"/>
<dbReference type="RefSeq" id="WP_344263759.1">
    <property type="nucleotide sequence ID" value="NZ_BAAAMJ010000042.1"/>
</dbReference>
<accession>A0ABN2PLQ9</accession>
<comment type="caution">
    <text evidence="2">The sequence shown here is derived from an EMBL/GenBank/DDBJ whole genome shotgun (WGS) entry which is preliminary data.</text>
</comment>
<dbReference type="EMBL" id="BAAAMJ010000042">
    <property type="protein sequence ID" value="GAA1925178.1"/>
    <property type="molecule type" value="Genomic_DNA"/>
</dbReference>
<feature type="region of interest" description="Disordered" evidence="1">
    <location>
        <begin position="33"/>
        <end position="56"/>
    </location>
</feature>
<protein>
    <submittedName>
        <fullName evidence="2">Uncharacterized protein</fullName>
    </submittedName>
</protein>
<dbReference type="Proteomes" id="UP001501303">
    <property type="component" value="Unassembled WGS sequence"/>
</dbReference>
<sequence length="56" mass="5562">MTPPLAPAPELADAFGLDLRQQPMDGLHVWLGGGEEEGDTIGDAAGSPAAVSATGC</sequence>
<reference evidence="2 3" key="1">
    <citation type="journal article" date="2019" name="Int. J. Syst. Evol. Microbiol.">
        <title>The Global Catalogue of Microorganisms (GCM) 10K type strain sequencing project: providing services to taxonomists for standard genome sequencing and annotation.</title>
        <authorList>
            <consortium name="The Broad Institute Genomics Platform"/>
            <consortium name="The Broad Institute Genome Sequencing Center for Infectious Disease"/>
            <person name="Wu L."/>
            <person name="Ma J."/>
        </authorList>
    </citation>
    <scope>NUCLEOTIDE SEQUENCE [LARGE SCALE GENOMIC DNA]</scope>
    <source>
        <strain evidence="2 3">JCM 13581</strain>
    </source>
</reference>
<name>A0ABN2PLQ9_9ACTN</name>
<evidence type="ECO:0000313" key="2">
    <source>
        <dbReference type="EMBL" id="GAA1925178.1"/>
    </source>
</evidence>
<organism evidence="2 3">
    <name type="scientific">Streptomyces sodiiphilus</name>
    <dbReference type="NCBI Taxonomy" id="226217"/>
    <lineage>
        <taxon>Bacteria</taxon>
        <taxon>Bacillati</taxon>
        <taxon>Actinomycetota</taxon>
        <taxon>Actinomycetes</taxon>
        <taxon>Kitasatosporales</taxon>
        <taxon>Streptomycetaceae</taxon>
        <taxon>Streptomyces</taxon>
    </lineage>
</organism>
<evidence type="ECO:0000313" key="3">
    <source>
        <dbReference type="Proteomes" id="UP001501303"/>
    </source>
</evidence>
<keyword evidence="3" id="KW-1185">Reference proteome</keyword>
<evidence type="ECO:0000256" key="1">
    <source>
        <dbReference type="SAM" id="MobiDB-lite"/>
    </source>
</evidence>
<gene>
    <name evidence="2" type="ORF">GCM10009716_36760</name>
</gene>